<feature type="compositionally biased region" description="Pro residues" evidence="1">
    <location>
        <begin position="606"/>
        <end position="628"/>
    </location>
</feature>
<evidence type="ECO:0000313" key="3">
    <source>
        <dbReference type="Proteomes" id="UP000053890"/>
    </source>
</evidence>
<evidence type="ECO:0000256" key="1">
    <source>
        <dbReference type="SAM" id="MobiDB-lite"/>
    </source>
</evidence>
<feature type="region of interest" description="Disordered" evidence="1">
    <location>
        <begin position="237"/>
        <end position="330"/>
    </location>
</feature>
<organism evidence="2 3">
    <name type="scientific">Rhodotorula graminis (strain WP1)</name>
    <dbReference type="NCBI Taxonomy" id="578459"/>
    <lineage>
        <taxon>Eukaryota</taxon>
        <taxon>Fungi</taxon>
        <taxon>Dikarya</taxon>
        <taxon>Basidiomycota</taxon>
        <taxon>Pucciniomycotina</taxon>
        <taxon>Microbotryomycetes</taxon>
        <taxon>Sporidiobolales</taxon>
        <taxon>Sporidiobolaceae</taxon>
        <taxon>Rhodotorula</taxon>
    </lineage>
</organism>
<dbReference type="GeneID" id="28975975"/>
<dbReference type="OMA" id="WDNLSSY"/>
<proteinExistence type="predicted"/>
<accession>A0A194SCS1</accession>
<reference evidence="2 3" key="1">
    <citation type="journal article" date="2015" name="Front. Microbiol.">
        <title>Genome sequence of the plant growth promoting endophytic yeast Rhodotorula graminis WP1.</title>
        <authorList>
            <person name="Firrincieli A."/>
            <person name="Otillar R."/>
            <person name="Salamov A."/>
            <person name="Schmutz J."/>
            <person name="Khan Z."/>
            <person name="Redman R.S."/>
            <person name="Fleck N.D."/>
            <person name="Lindquist E."/>
            <person name="Grigoriev I.V."/>
            <person name="Doty S.L."/>
        </authorList>
    </citation>
    <scope>NUCLEOTIDE SEQUENCE [LARGE SCALE GENOMIC DNA]</scope>
    <source>
        <strain evidence="2 3">WP1</strain>
    </source>
</reference>
<dbReference type="AlphaFoldDB" id="A0A194SCS1"/>
<sequence>MACECECGHHHDWDEEEDDEALRVDLSNRPIAPLPLRKRQRLSAESSASVAELQSGIAALRLSSPAAVREPSSGSEGDDDRTARDARAASRAHERGALAAGNRGGGGGGRRNDDEDDGGGHEHGGGDERNEEAWDRWLSKRADPLEASRDPDRVAGEAPDESTKTTNSLDPGSTGSESPPTSPALSDGKKPILFGNEGQRIVQSLATANSFSPAGLFGGLGLATLHPSLAPSVAERHFDDDEDGDEDSYGVVDRTRPPVEPTMASQVSATALGLGESNKKKRKIPGLAQGGPARDGDTADDAAPVQSSPSAPFSGEFKPSNGPLAPVNPPTTAEAALAKLRIRPPHISLCDNCISARRAHRKRLRATAAKQHPLALPPVPAFVPPAMPKEGPPPLPPGSGLKGSKAIKLAMKAAKEREKEKERVRNLFAHVRVPNLFDPHGTANPPPSVVTRAIKADLDRRRGESEPSEASLVHAKPQSLDLFTFVERPPSVVELRWTAVNDQKERLKAAKERAARAREEEERRRHDKEEKMMRAEAAGTVEAPPAPLPPAPPVPAPAPAPNSTKRTPTAAPRPVNAPASAPAPAPAAPTSSLPAPSTSSAVSTPLVPPPDVALPSPPAASSLPPTPSRKPTAKKGRKKRSAHANALNVHHRDNYVPSRLPSHTPSTNGVAHDANGTPYLTSWPASDEALASAGPYASTCGAGHFCGPDEWLCLFCEYELFYGEEPLLYRAVRKRHNVLKVRQKAKDRATKATHGGASAASSATDPGPGAPVEASTSSGMAPPDEVDDLPPLEEND</sequence>
<keyword evidence="3" id="KW-1185">Reference proteome</keyword>
<feature type="compositionally biased region" description="Basic residues" evidence="1">
    <location>
        <begin position="631"/>
        <end position="642"/>
    </location>
</feature>
<dbReference type="Proteomes" id="UP000053890">
    <property type="component" value="Unassembled WGS sequence"/>
</dbReference>
<feature type="compositionally biased region" description="Pro residues" evidence="1">
    <location>
        <begin position="544"/>
        <end position="560"/>
    </location>
</feature>
<feature type="compositionally biased region" description="Basic and acidic residues" evidence="1">
    <location>
        <begin position="505"/>
        <end position="534"/>
    </location>
</feature>
<gene>
    <name evidence="2" type="ORF">RHOBADRAFT_50859</name>
</gene>
<feature type="region of interest" description="Disordered" evidence="1">
    <location>
        <begin position="26"/>
        <end position="192"/>
    </location>
</feature>
<feature type="region of interest" description="Disordered" evidence="1">
    <location>
        <begin position="505"/>
        <end position="675"/>
    </location>
</feature>
<feature type="compositionally biased region" description="Low complexity" evidence="1">
    <location>
        <begin position="43"/>
        <end position="55"/>
    </location>
</feature>
<feature type="compositionally biased region" description="Low complexity" evidence="1">
    <location>
        <begin position="752"/>
        <end position="771"/>
    </location>
</feature>
<feature type="compositionally biased region" description="Basic and acidic residues" evidence="1">
    <location>
        <begin position="80"/>
        <end position="96"/>
    </location>
</feature>
<protein>
    <submittedName>
        <fullName evidence="2">Uncharacterized protein</fullName>
    </submittedName>
</protein>
<feature type="compositionally biased region" description="Basic and acidic residues" evidence="1">
    <location>
        <begin position="110"/>
        <end position="155"/>
    </location>
</feature>
<dbReference type="EMBL" id="KQ474073">
    <property type="protein sequence ID" value="KPV78387.1"/>
    <property type="molecule type" value="Genomic_DNA"/>
</dbReference>
<feature type="compositionally biased region" description="Acidic residues" evidence="1">
    <location>
        <begin position="784"/>
        <end position="796"/>
    </location>
</feature>
<feature type="region of interest" description="Disordered" evidence="1">
    <location>
        <begin position="743"/>
        <end position="796"/>
    </location>
</feature>
<feature type="compositionally biased region" description="Low complexity" evidence="1">
    <location>
        <begin position="570"/>
        <end position="580"/>
    </location>
</feature>
<evidence type="ECO:0000313" key="2">
    <source>
        <dbReference type="EMBL" id="KPV78387.1"/>
    </source>
</evidence>
<dbReference type="OrthoDB" id="2507488at2759"/>
<feature type="compositionally biased region" description="Low complexity" evidence="1">
    <location>
        <begin position="588"/>
        <end position="605"/>
    </location>
</feature>
<dbReference type="RefSeq" id="XP_018274436.1">
    <property type="nucleotide sequence ID" value="XM_018415527.1"/>
</dbReference>
<name>A0A194SCS1_RHOGW</name>